<dbReference type="GO" id="GO:0008076">
    <property type="term" value="C:voltage-gated potassium channel complex"/>
    <property type="evidence" value="ECO:0007669"/>
    <property type="project" value="TreeGrafter"/>
</dbReference>
<protein>
    <submittedName>
        <fullName evidence="3">Uncharacterized protein</fullName>
    </submittedName>
</protein>
<dbReference type="EMBL" id="JASPKY010000383">
    <property type="protein sequence ID" value="KAK9702799.1"/>
    <property type="molecule type" value="Genomic_DNA"/>
</dbReference>
<evidence type="ECO:0000313" key="3">
    <source>
        <dbReference type="EMBL" id="KAK9702799.1"/>
    </source>
</evidence>
<name>A0AAW1JH67_POPJA</name>
<evidence type="ECO:0000256" key="1">
    <source>
        <dbReference type="ARBA" id="ARBA00022857"/>
    </source>
</evidence>
<gene>
    <name evidence="3" type="ORF">QE152_g29718</name>
</gene>
<keyword evidence="1" id="KW-0521">NADP</keyword>
<dbReference type="GO" id="GO:0016491">
    <property type="term" value="F:oxidoreductase activity"/>
    <property type="evidence" value="ECO:0007669"/>
    <property type="project" value="UniProtKB-KW"/>
</dbReference>
<dbReference type="PANTHER" id="PTHR43150">
    <property type="entry name" value="HYPERKINETIC, ISOFORM M"/>
    <property type="match status" value="1"/>
</dbReference>
<accession>A0AAW1JH67</accession>
<comment type="caution">
    <text evidence="3">The sequence shown here is derived from an EMBL/GenBank/DDBJ whole genome shotgun (WGS) entry which is preliminary data.</text>
</comment>
<organism evidence="3 4">
    <name type="scientific">Popillia japonica</name>
    <name type="common">Japanese beetle</name>
    <dbReference type="NCBI Taxonomy" id="7064"/>
    <lineage>
        <taxon>Eukaryota</taxon>
        <taxon>Metazoa</taxon>
        <taxon>Ecdysozoa</taxon>
        <taxon>Arthropoda</taxon>
        <taxon>Hexapoda</taxon>
        <taxon>Insecta</taxon>
        <taxon>Pterygota</taxon>
        <taxon>Neoptera</taxon>
        <taxon>Endopterygota</taxon>
        <taxon>Coleoptera</taxon>
        <taxon>Polyphaga</taxon>
        <taxon>Scarabaeiformia</taxon>
        <taxon>Scarabaeidae</taxon>
        <taxon>Rutelinae</taxon>
        <taxon>Popillia</taxon>
    </lineage>
</organism>
<dbReference type="AlphaFoldDB" id="A0AAW1JH67"/>
<dbReference type="InterPro" id="IPR005399">
    <property type="entry name" value="K_chnl_volt-dep_bsu_KCNAB-rel"/>
</dbReference>
<dbReference type="GO" id="GO:0015459">
    <property type="term" value="F:potassium channel regulator activity"/>
    <property type="evidence" value="ECO:0007669"/>
    <property type="project" value="TreeGrafter"/>
</dbReference>
<evidence type="ECO:0000313" key="4">
    <source>
        <dbReference type="Proteomes" id="UP001458880"/>
    </source>
</evidence>
<dbReference type="GO" id="GO:1901379">
    <property type="term" value="P:regulation of potassium ion transmembrane transport"/>
    <property type="evidence" value="ECO:0007669"/>
    <property type="project" value="TreeGrafter"/>
</dbReference>
<proteinExistence type="predicted"/>
<reference evidence="3 4" key="1">
    <citation type="journal article" date="2024" name="BMC Genomics">
        <title>De novo assembly and annotation of Popillia japonica's genome with initial clues to its potential as an invasive pest.</title>
        <authorList>
            <person name="Cucini C."/>
            <person name="Boschi S."/>
            <person name="Funari R."/>
            <person name="Cardaioli E."/>
            <person name="Iannotti N."/>
            <person name="Marturano G."/>
            <person name="Paoli F."/>
            <person name="Bruttini M."/>
            <person name="Carapelli A."/>
            <person name="Frati F."/>
            <person name="Nardi F."/>
        </authorList>
    </citation>
    <scope>NUCLEOTIDE SEQUENCE [LARGE SCALE GENOMIC DNA]</scope>
    <source>
        <strain evidence="3">DMR45628</strain>
    </source>
</reference>
<keyword evidence="2" id="KW-0560">Oxidoreductase</keyword>
<dbReference type="GO" id="GO:0044325">
    <property type="term" value="F:transmembrane transporter binding"/>
    <property type="evidence" value="ECO:0007669"/>
    <property type="project" value="TreeGrafter"/>
</dbReference>
<dbReference type="Proteomes" id="UP001458880">
    <property type="component" value="Unassembled WGS sequence"/>
</dbReference>
<sequence>MNSIKILENLLIAVFSTNCRAPIASLDCMEEFSAGSGLSALGDRQSDGTLTKEQLLLSGLTHSAPAQPIQLNRQTAITPGLRYRNLGKSGLRVSNIGLGEY</sequence>
<evidence type="ECO:0000256" key="2">
    <source>
        <dbReference type="ARBA" id="ARBA00023002"/>
    </source>
</evidence>
<dbReference type="PANTHER" id="PTHR43150:SF2">
    <property type="entry name" value="HYPERKINETIC, ISOFORM M"/>
    <property type="match status" value="1"/>
</dbReference>
<keyword evidence="4" id="KW-1185">Reference proteome</keyword>